<sequence>MRRSSVHIRWNVGLTRAVVSAELGDLRAWRPSAPELGAVANKGTVRAKAFVIFKGATGQRARNNNRVRN</sequence>
<comment type="caution">
    <text evidence="1">The sequence shown here is derived from an EMBL/GenBank/DDBJ whole genome shotgun (WGS) entry which is preliminary data.</text>
</comment>
<name>A0A7J0ELA2_9ERIC</name>
<keyword evidence="2" id="KW-1185">Reference proteome</keyword>
<dbReference type="Proteomes" id="UP000585474">
    <property type="component" value="Unassembled WGS sequence"/>
</dbReference>
<accession>A0A7J0ELA2</accession>
<dbReference type="EMBL" id="BJWL01000005">
    <property type="protein sequence ID" value="GFY86407.1"/>
    <property type="molecule type" value="Genomic_DNA"/>
</dbReference>
<evidence type="ECO:0000313" key="2">
    <source>
        <dbReference type="Proteomes" id="UP000585474"/>
    </source>
</evidence>
<protein>
    <submittedName>
        <fullName evidence="1">Uncharacterized protein</fullName>
    </submittedName>
</protein>
<evidence type="ECO:0000313" key="1">
    <source>
        <dbReference type="EMBL" id="GFY86407.1"/>
    </source>
</evidence>
<proteinExistence type="predicted"/>
<gene>
    <name evidence="1" type="ORF">Acr_05g0000460</name>
</gene>
<organism evidence="1 2">
    <name type="scientific">Actinidia rufa</name>
    <dbReference type="NCBI Taxonomy" id="165716"/>
    <lineage>
        <taxon>Eukaryota</taxon>
        <taxon>Viridiplantae</taxon>
        <taxon>Streptophyta</taxon>
        <taxon>Embryophyta</taxon>
        <taxon>Tracheophyta</taxon>
        <taxon>Spermatophyta</taxon>
        <taxon>Magnoliopsida</taxon>
        <taxon>eudicotyledons</taxon>
        <taxon>Gunneridae</taxon>
        <taxon>Pentapetalae</taxon>
        <taxon>asterids</taxon>
        <taxon>Ericales</taxon>
        <taxon>Actinidiaceae</taxon>
        <taxon>Actinidia</taxon>
    </lineage>
</organism>
<reference evidence="1 2" key="1">
    <citation type="submission" date="2019-07" db="EMBL/GenBank/DDBJ databases">
        <title>De Novo Assembly of kiwifruit Actinidia rufa.</title>
        <authorList>
            <person name="Sugita-Konishi S."/>
            <person name="Sato K."/>
            <person name="Mori E."/>
            <person name="Abe Y."/>
            <person name="Kisaki G."/>
            <person name="Hamano K."/>
            <person name="Suezawa K."/>
            <person name="Otani M."/>
            <person name="Fukuda T."/>
            <person name="Manabe T."/>
            <person name="Gomi K."/>
            <person name="Tabuchi M."/>
            <person name="Akimitsu K."/>
            <person name="Kataoka I."/>
        </authorList>
    </citation>
    <scope>NUCLEOTIDE SEQUENCE [LARGE SCALE GENOMIC DNA]</scope>
    <source>
        <strain evidence="2">cv. Fuchu</strain>
    </source>
</reference>
<dbReference type="AlphaFoldDB" id="A0A7J0ELA2"/>